<comment type="caution">
    <text evidence="7">The sequence shown here is derived from an EMBL/GenBank/DDBJ whole genome shotgun (WGS) entry which is preliminary data.</text>
</comment>
<dbReference type="Proteomes" id="UP000293638">
    <property type="component" value="Unassembled WGS sequence"/>
</dbReference>
<keyword evidence="6" id="KW-0472">Membrane</keyword>
<evidence type="ECO:0000256" key="3">
    <source>
        <dbReference type="ARBA" id="ARBA00022475"/>
    </source>
</evidence>
<protein>
    <submittedName>
        <fullName evidence="7">Putative membrane protein YphA (DoxX/SURF4 family)</fullName>
    </submittedName>
</protein>
<evidence type="ECO:0000256" key="2">
    <source>
        <dbReference type="ARBA" id="ARBA00006679"/>
    </source>
</evidence>
<dbReference type="PANTHER" id="PTHR33452">
    <property type="entry name" value="OXIDOREDUCTASE CATD-RELATED"/>
    <property type="match status" value="1"/>
</dbReference>
<dbReference type="GO" id="GO:0005886">
    <property type="term" value="C:plasma membrane"/>
    <property type="evidence" value="ECO:0007669"/>
    <property type="project" value="UniProtKB-SubCell"/>
</dbReference>
<organism evidence="7 8">
    <name type="scientific">Motilibacter rhizosphaerae</name>
    <dbReference type="NCBI Taxonomy" id="598652"/>
    <lineage>
        <taxon>Bacteria</taxon>
        <taxon>Bacillati</taxon>
        <taxon>Actinomycetota</taxon>
        <taxon>Actinomycetes</taxon>
        <taxon>Motilibacterales</taxon>
        <taxon>Motilibacteraceae</taxon>
        <taxon>Motilibacter</taxon>
    </lineage>
</organism>
<keyword evidence="8" id="KW-1185">Reference proteome</keyword>
<evidence type="ECO:0000256" key="5">
    <source>
        <dbReference type="ARBA" id="ARBA00022989"/>
    </source>
</evidence>
<evidence type="ECO:0000313" key="7">
    <source>
        <dbReference type="EMBL" id="RZS87145.1"/>
    </source>
</evidence>
<keyword evidence="3" id="KW-1003">Cell membrane</keyword>
<evidence type="ECO:0000256" key="4">
    <source>
        <dbReference type="ARBA" id="ARBA00022692"/>
    </source>
</evidence>
<gene>
    <name evidence="7" type="ORF">EV189_2568</name>
</gene>
<dbReference type="PANTHER" id="PTHR33452:SF1">
    <property type="entry name" value="INNER MEMBRANE PROTEIN YPHA-RELATED"/>
    <property type="match status" value="1"/>
</dbReference>
<dbReference type="InterPro" id="IPR032808">
    <property type="entry name" value="DoxX"/>
</dbReference>
<evidence type="ECO:0000256" key="1">
    <source>
        <dbReference type="ARBA" id="ARBA00004651"/>
    </source>
</evidence>
<dbReference type="Pfam" id="PF07681">
    <property type="entry name" value="DoxX"/>
    <property type="match status" value="1"/>
</dbReference>
<accession>A0A4Q7NPD4</accession>
<dbReference type="AlphaFoldDB" id="A0A4Q7NPD4"/>
<comment type="subcellular location">
    <subcellularLocation>
        <location evidence="1">Cell membrane</location>
        <topology evidence="1">Multi-pass membrane protein</topology>
    </subcellularLocation>
</comment>
<dbReference type="InterPro" id="IPR051907">
    <property type="entry name" value="DoxX-like_oxidoreductase"/>
</dbReference>
<comment type="similarity">
    <text evidence="2">Belongs to the DoxX family.</text>
</comment>
<sequence length="163" mass="16869">MPLVRRLARPMLAATFVSGGIAQLKDPESKAEAAEPVATPVARKVSWLPEDATQLVRINGAVQVGAGALLALGRLPRVSALLLAGSIVPTTLAGHRFWEQTDAASAAQQRTQFLKNLGLLGGLLLAAVDTGGNPSIAWRTRHAATSAKRVAAAAPTRALKAVA</sequence>
<proteinExistence type="inferred from homology"/>
<keyword evidence="4" id="KW-0812">Transmembrane</keyword>
<keyword evidence="5" id="KW-1133">Transmembrane helix</keyword>
<evidence type="ECO:0000313" key="8">
    <source>
        <dbReference type="Proteomes" id="UP000293638"/>
    </source>
</evidence>
<evidence type="ECO:0000256" key="6">
    <source>
        <dbReference type="ARBA" id="ARBA00023136"/>
    </source>
</evidence>
<reference evidence="7 8" key="1">
    <citation type="submission" date="2019-02" db="EMBL/GenBank/DDBJ databases">
        <title>Genomic Encyclopedia of Type Strains, Phase IV (KMG-IV): sequencing the most valuable type-strain genomes for metagenomic binning, comparative biology and taxonomic classification.</title>
        <authorList>
            <person name="Goeker M."/>
        </authorList>
    </citation>
    <scope>NUCLEOTIDE SEQUENCE [LARGE SCALE GENOMIC DNA]</scope>
    <source>
        <strain evidence="7 8">DSM 45622</strain>
    </source>
</reference>
<dbReference type="EMBL" id="SGXD01000003">
    <property type="protein sequence ID" value="RZS87145.1"/>
    <property type="molecule type" value="Genomic_DNA"/>
</dbReference>
<dbReference type="RefSeq" id="WP_130493312.1">
    <property type="nucleotide sequence ID" value="NZ_SGXD01000003.1"/>
</dbReference>
<name>A0A4Q7NPD4_9ACTN</name>
<dbReference type="OrthoDB" id="329282at2"/>